<dbReference type="Proteomes" id="UP000076632">
    <property type="component" value="Unassembled WGS sequence"/>
</dbReference>
<dbReference type="InParanoid" id="A0A165IIJ1"/>
<dbReference type="RefSeq" id="XP_018190497.1">
    <property type="nucleotide sequence ID" value="XM_018334086.1"/>
</dbReference>
<evidence type="ECO:0000313" key="1">
    <source>
        <dbReference type="EMBL" id="KZF24942.1"/>
    </source>
</evidence>
<reference evidence="1 2" key="1">
    <citation type="journal article" date="2016" name="Fungal Biol.">
        <title>The genome of Xylona heveae provides a window into fungal endophytism.</title>
        <authorList>
            <person name="Gazis R."/>
            <person name="Kuo A."/>
            <person name="Riley R."/>
            <person name="LaButti K."/>
            <person name="Lipzen A."/>
            <person name="Lin J."/>
            <person name="Amirebrahimi M."/>
            <person name="Hesse C.N."/>
            <person name="Spatafora J.W."/>
            <person name="Henrissat B."/>
            <person name="Hainaut M."/>
            <person name="Grigoriev I.V."/>
            <person name="Hibbett D.S."/>
        </authorList>
    </citation>
    <scope>NUCLEOTIDE SEQUENCE [LARGE SCALE GENOMIC DNA]</scope>
    <source>
        <strain evidence="1 2">TC161</strain>
    </source>
</reference>
<proteinExistence type="predicted"/>
<name>A0A165IIJ1_XYLHT</name>
<protein>
    <submittedName>
        <fullName evidence="1">Uncharacterized protein</fullName>
    </submittedName>
</protein>
<gene>
    <name evidence="1" type="ORF">L228DRAFT_258441</name>
</gene>
<keyword evidence="2" id="KW-1185">Reference proteome</keyword>
<dbReference type="EMBL" id="KV407455">
    <property type="protein sequence ID" value="KZF24942.1"/>
    <property type="molecule type" value="Genomic_DNA"/>
</dbReference>
<accession>A0A165IIJ1</accession>
<evidence type="ECO:0000313" key="2">
    <source>
        <dbReference type="Proteomes" id="UP000076632"/>
    </source>
</evidence>
<dbReference type="STRING" id="1328760.A0A165IIJ1"/>
<organism evidence="1 2">
    <name type="scientific">Xylona heveae (strain CBS 132557 / TC161)</name>
    <dbReference type="NCBI Taxonomy" id="1328760"/>
    <lineage>
        <taxon>Eukaryota</taxon>
        <taxon>Fungi</taxon>
        <taxon>Dikarya</taxon>
        <taxon>Ascomycota</taxon>
        <taxon>Pezizomycotina</taxon>
        <taxon>Xylonomycetes</taxon>
        <taxon>Xylonales</taxon>
        <taxon>Xylonaceae</taxon>
        <taxon>Xylona</taxon>
    </lineage>
</organism>
<dbReference type="AlphaFoldDB" id="A0A165IIJ1"/>
<sequence length="164" mass="18882">MAWVTQLRADHEVARLNWEWQCAVAFREHLPIDITDEKLYAVKEKHWQRRFPIAPNFYLEVKGPGGANSVALNQAVYNGALGARAIHSVHQHGRDEIVWDRNAYTISYTFNKRASWYRNARDWAEEMRKKAIEAANQRLPTCSPVCIPFADKVHGVGLQKALLE</sequence>
<dbReference type="GeneID" id="28899223"/>
<dbReference type="OrthoDB" id="5336565at2759"/>